<evidence type="ECO:0000313" key="9">
    <source>
        <dbReference type="Ensembl" id="ENSSTUP00000068275.1"/>
    </source>
</evidence>
<reference evidence="9" key="2">
    <citation type="submission" date="2025-09" db="UniProtKB">
        <authorList>
            <consortium name="Ensembl"/>
        </authorList>
    </citation>
    <scope>IDENTIFICATION</scope>
</reference>
<dbReference type="GO" id="GO:0005886">
    <property type="term" value="C:plasma membrane"/>
    <property type="evidence" value="ECO:0007669"/>
    <property type="project" value="TreeGrafter"/>
</dbReference>
<evidence type="ECO:0000313" key="10">
    <source>
        <dbReference type="Proteomes" id="UP000472277"/>
    </source>
</evidence>
<dbReference type="PANTHER" id="PTHR48071:SF15">
    <property type="entry name" value="SRCR DOMAIN-CONTAINING PROTEIN"/>
    <property type="match status" value="1"/>
</dbReference>
<dbReference type="Gene3D" id="3.10.250.10">
    <property type="entry name" value="SRCR-like domain"/>
    <property type="match status" value="1"/>
</dbReference>
<dbReference type="SUPFAM" id="SSF56487">
    <property type="entry name" value="SRCR-like"/>
    <property type="match status" value="1"/>
</dbReference>
<proteinExistence type="predicted"/>
<dbReference type="GO" id="GO:0005615">
    <property type="term" value="C:extracellular space"/>
    <property type="evidence" value="ECO:0007669"/>
    <property type="project" value="TreeGrafter"/>
</dbReference>
<accession>A0A674B9Z5</accession>
<evidence type="ECO:0000259" key="8">
    <source>
        <dbReference type="PROSITE" id="PS50287"/>
    </source>
</evidence>
<protein>
    <recommendedName>
        <fullName evidence="8">SRCR domain-containing protein</fullName>
    </recommendedName>
</protein>
<dbReference type="SMART" id="SM00202">
    <property type="entry name" value="SR"/>
    <property type="match status" value="1"/>
</dbReference>
<evidence type="ECO:0000256" key="5">
    <source>
        <dbReference type="ARBA" id="ARBA00023157"/>
    </source>
</evidence>
<keyword evidence="2" id="KW-0964">Secreted</keyword>
<sequence length="106" mass="11407">MCQFVNIKTDYLPIKAGPSIRLAGGSNNCSGRVEVFHSGQWGTVCDDDWDLRDAQVVCQALSCGMAQEAPGRACFGQGSGSISLDDLACSGSEDSLLQRERWWFGA</sequence>
<dbReference type="Pfam" id="PF00530">
    <property type="entry name" value="SRCR"/>
    <property type="match status" value="1"/>
</dbReference>
<dbReference type="InterPro" id="IPR001190">
    <property type="entry name" value="SRCR"/>
</dbReference>
<feature type="domain" description="SRCR" evidence="8">
    <location>
        <begin position="20"/>
        <end position="106"/>
    </location>
</feature>
<reference evidence="9" key="1">
    <citation type="submission" date="2025-08" db="UniProtKB">
        <authorList>
            <consortium name="Ensembl"/>
        </authorList>
    </citation>
    <scope>IDENTIFICATION</scope>
</reference>
<evidence type="ECO:0000256" key="7">
    <source>
        <dbReference type="PROSITE-ProRule" id="PRU00196"/>
    </source>
</evidence>
<evidence type="ECO:0000256" key="4">
    <source>
        <dbReference type="ARBA" id="ARBA00022737"/>
    </source>
</evidence>
<evidence type="ECO:0000256" key="3">
    <source>
        <dbReference type="ARBA" id="ARBA00022729"/>
    </source>
</evidence>
<dbReference type="GO" id="GO:0031638">
    <property type="term" value="P:zymogen activation"/>
    <property type="evidence" value="ECO:0007669"/>
    <property type="project" value="TreeGrafter"/>
</dbReference>
<dbReference type="FunFam" id="3.10.250.10:FF:000006">
    <property type="entry name" value="neurotrypsin isoform X2"/>
    <property type="match status" value="1"/>
</dbReference>
<keyword evidence="4" id="KW-0677">Repeat</keyword>
<dbReference type="InterPro" id="IPR036772">
    <property type="entry name" value="SRCR-like_dom_sf"/>
</dbReference>
<name>A0A674B9Z5_SALTR</name>
<dbReference type="PRINTS" id="PR00258">
    <property type="entry name" value="SPERACTRCPTR"/>
</dbReference>
<keyword evidence="6" id="KW-0325">Glycoprotein</keyword>
<evidence type="ECO:0000256" key="1">
    <source>
        <dbReference type="ARBA" id="ARBA00004613"/>
    </source>
</evidence>
<comment type="subcellular location">
    <subcellularLocation>
        <location evidence="1">Secreted</location>
    </subcellularLocation>
</comment>
<dbReference type="InParanoid" id="A0A674B9Z5"/>
<dbReference type="AlphaFoldDB" id="A0A674B9Z5"/>
<evidence type="ECO:0000256" key="6">
    <source>
        <dbReference type="ARBA" id="ARBA00023180"/>
    </source>
</evidence>
<dbReference type="GeneTree" id="ENSGT00950000183145"/>
<dbReference type="PROSITE" id="PS50287">
    <property type="entry name" value="SRCR_2"/>
    <property type="match status" value="1"/>
</dbReference>
<dbReference type="OMA" id="TCSGEMT"/>
<dbReference type="PANTHER" id="PTHR48071">
    <property type="entry name" value="SRCR DOMAIN-CONTAINING PROTEIN"/>
    <property type="match status" value="1"/>
</dbReference>
<keyword evidence="3" id="KW-0732">Signal</keyword>
<dbReference type="GO" id="GO:0004252">
    <property type="term" value="F:serine-type endopeptidase activity"/>
    <property type="evidence" value="ECO:0007669"/>
    <property type="project" value="TreeGrafter"/>
</dbReference>
<keyword evidence="5" id="KW-1015">Disulfide bond</keyword>
<dbReference type="Proteomes" id="UP000472277">
    <property type="component" value="Chromosome 28"/>
</dbReference>
<evidence type="ECO:0000256" key="2">
    <source>
        <dbReference type="ARBA" id="ARBA00022525"/>
    </source>
</evidence>
<dbReference type="Ensembl" id="ENSSTUT00000072396.1">
    <property type="protein sequence ID" value="ENSSTUP00000068275.1"/>
    <property type="gene ID" value="ENSSTUG00000029849.1"/>
</dbReference>
<keyword evidence="10" id="KW-1185">Reference proteome</keyword>
<organism evidence="9 10">
    <name type="scientific">Salmo trutta</name>
    <name type="common">Brown trout</name>
    <dbReference type="NCBI Taxonomy" id="8032"/>
    <lineage>
        <taxon>Eukaryota</taxon>
        <taxon>Metazoa</taxon>
        <taxon>Chordata</taxon>
        <taxon>Craniata</taxon>
        <taxon>Vertebrata</taxon>
        <taxon>Euteleostomi</taxon>
        <taxon>Actinopterygii</taxon>
        <taxon>Neopterygii</taxon>
        <taxon>Teleostei</taxon>
        <taxon>Protacanthopterygii</taxon>
        <taxon>Salmoniformes</taxon>
        <taxon>Salmonidae</taxon>
        <taxon>Salmoninae</taxon>
        <taxon>Salmo</taxon>
    </lineage>
</organism>
<comment type="caution">
    <text evidence="7">Lacks conserved residue(s) required for the propagation of feature annotation.</text>
</comment>